<proteinExistence type="predicted"/>
<accession>A0A485K7G8</accession>
<dbReference type="EMBL" id="VJMH01000043">
    <property type="protein sequence ID" value="KAF0719874.1"/>
    <property type="molecule type" value="Genomic_DNA"/>
</dbReference>
<dbReference type="Gene3D" id="1.10.630.10">
    <property type="entry name" value="Cytochrome P450"/>
    <property type="match status" value="1"/>
</dbReference>
<protein>
    <submittedName>
        <fullName evidence="2">Aste57867_735 protein</fullName>
    </submittedName>
</protein>
<evidence type="ECO:0000313" key="3">
    <source>
        <dbReference type="Proteomes" id="UP000332933"/>
    </source>
</evidence>
<organism evidence="2 3">
    <name type="scientific">Aphanomyces stellatus</name>
    <dbReference type="NCBI Taxonomy" id="120398"/>
    <lineage>
        <taxon>Eukaryota</taxon>
        <taxon>Sar</taxon>
        <taxon>Stramenopiles</taxon>
        <taxon>Oomycota</taxon>
        <taxon>Saprolegniomycetes</taxon>
        <taxon>Saprolegniales</taxon>
        <taxon>Verrucalvaceae</taxon>
        <taxon>Aphanomyces</taxon>
    </lineage>
</organism>
<dbReference type="GO" id="GO:0005506">
    <property type="term" value="F:iron ion binding"/>
    <property type="evidence" value="ECO:0007669"/>
    <property type="project" value="InterPro"/>
</dbReference>
<dbReference type="InterPro" id="IPR036396">
    <property type="entry name" value="Cyt_P450_sf"/>
</dbReference>
<dbReference type="GO" id="GO:0016705">
    <property type="term" value="F:oxidoreductase activity, acting on paired donors, with incorporation or reduction of molecular oxygen"/>
    <property type="evidence" value="ECO:0007669"/>
    <property type="project" value="InterPro"/>
</dbReference>
<evidence type="ECO:0000313" key="1">
    <source>
        <dbReference type="EMBL" id="KAF0719874.1"/>
    </source>
</evidence>
<reference evidence="2 3" key="1">
    <citation type="submission" date="2019-03" db="EMBL/GenBank/DDBJ databases">
        <authorList>
            <person name="Gaulin E."/>
            <person name="Dumas B."/>
        </authorList>
    </citation>
    <scope>NUCLEOTIDE SEQUENCE [LARGE SCALE GENOMIC DNA]</scope>
    <source>
        <strain evidence="2">CBS 568.67</strain>
    </source>
</reference>
<name>A0A485K7G8_9STRA</name>
<keyword evidence="3" id="KW-1185">Reference proteome</keyword>
<sequence length="80" mass="9157">MAHDKKLLMPFFTTNSVKSYVEIFEARTQRYCDKALASAHTSVDMKDVLTELILETLCASVFGFDVNEHPILMNHSRTTF</sequence>
<dbReference type="EMBL" id="CAADRA010000043">
    <property type="protein sequence ID" value="VFT77959.1"/>
    <property type="molecule type" value="Genomic_DNA"/>
</dbReference>
<gene>
    <name evidence="2" type="primary">Aste57867_735</name>
    <name evidence="1" type="ORF">As57867_000734</name>
    <name evidence="2" type="ORF">ASTE57867_735</name>
</gene>
<dbReference type="GO" id="GO:0004497">
    <property type="term" value="F:monooxygenase activity"/>
    <property type="evidence" value="ECO:0007669"/>
    <property type="project" value="InterPro"/>
</dbReference>
<dbReference type="Proteomes" id="UP000332933">
    <property type="component" value="Unassembled WGS sequence"/>
</dbReference>
<dbReference type="GO" id="GO:0020037">
    <property type="term" value="F:heme binding"/>
    <property type="evidence" value="ECO:0007669"/>
    <property type="project" value="InterPro"/>
</dbReference>
<evidence type="ECO:0000313" key="2">
    <source>
        <dbReference type="EMBL" id="VFT77959.1"/>
    </source>
</evidence>
<dbReference type="AlphaFoldDB" id="A0A485K7G8"/>
<reference evidence="1" key="2">
    <citation type="submission" date="2019-06" db="EMBL/GenBank/DDBJ databases">
        <title>Genomics analysis of Aphanomyces spp. identifies a new class of oomycete effector associated with host adaptation.</title>
        <authorList>
            <person name="Gaulin E."/>
        </authorList>
    </citation>
    <scope>NUCLEOTIDE SEQUENCE</scope>
    <source>
        <strain evidence="1">CBS 578.67</strain>
    </source>
</reference>
<dbReference type="SUPFAM" id="SSF48264">
    <property type="entry name" value="Cytochrome P450"/>
    <property type="match status" value="1"/>
</dbReference>